<dbReference type="EMBL" id="CAJNOH010007625">
    <property type="protein sequence ID" value="CAF1462131.1"/>
    <property type="molecule type" value="Genomic_DNA"/>
</dbReference>
<dbReference type="AlphaFoldDB" id="A0A815QE90"/>
<gene>
    <name evidence="3" type="ORF">JXQ802_LOCUS53383</name>
    <name evidence="2" type="ORF">PYM288_LOCUS36990</name>
</gene>
<dbReference type="PANTHER" id="PTHR17630:SF44">
    <property type="entry name" value="PROTEIN AIM2"/>
    <property type="match status" value="1"/>
</dbReference>
<organism evidence="2 4">
    <name type="scientific">Rotaria sordida</name>
    <dbReference type="NCBI Taxonomy" id="392033"/>
    <lineage>
        <taxon>Eukaryota</taxon>
        <taxon>Metazoa</taxon>
        <taxon>Spiralia</taxon>
        <taxon>Gnathifera</taxon>
        <taxon>Rotifera</taxon>
        <taxon>Eurotatoria</taxon>
        <taxon>Bdelloidea</taxon>
        <taxon>Philodinida</taxon>
        <taxon>Philodinidae</taxon>
        <taxon>Rotaria</taxon>
    </lineage>
</organism>
<feature type="domain" description="Dienelactone hydrolase" evidence="1">
    <location>
        <begin position="35"/>
        <end position="99"/>
    </location>
</feature>
<evidence type="ECO:0000313" key="2">
    <source>
        <dbReference type="EMBL" id="CAF1462131.1"/>
    </source>
</evidence>
<dbReference type="Gene3D" id="3.40.50.1820">
    <property type="entry name" value="alpha/beta hydrolase"/>
    <property type="match status" value="1"/>
</dbReference>
<dbReference type="PANTHER" id="PTHR17630">
    <property type="entry name" value="DIENELACTONE HYDROLASE"/>
    <property type="match status" value="1"/>
</dbReference>
<evidence type="ECO:0000313" key="4">
    <source>
        <dbReference type="Proteomes" id="UP000663854"/>
    </source>
</evidence>
<dbReference type="Pfam" id="PF01738">
    <property type="entry name" value="DLH"/>
    <property type="match status" value="1"/>
</dbReference>
<sequence length="154" mass="16872">MASGTTDRKLDACCLTEYRPLPGTPSGQIIKIAGIDTYHILGKNETSKGKAIVLLTDIFGLTKNPRMTADEVSEKSGFDVYVPDLFNGDPVPTSVLEGMPEAPNEARSIGAKLRFVGKFVTSLGPWMFRHRQAVTLPIVEKFFKALRSEKGVTR</sequence>
<evidence type="ECO:0000313" key="3">
    <source>
        <dbReference type="EMBL" id="CAF1642346.1"/>
    </source>
</evidence>
<dbReference type="Proteomes" id="UP000663854">
    <property type="component" value="Unassembled WGS sequence"/>
</dbReference>
<feature type="non-terminal residue" evidence="2">
    <location>
        <position position="1"/>
    </location>
</feature>
<name>A0A815QE90_9BILA</name>
<reference evidence="2" key="1">
    <citation type="submission" date="2021-02" db="EMBL/GenBank/DDBJ databases">
        <authorList>
            <person name="Nowell W R."/>
        </authorList>
    </citation>
    <scope>NUCLEOTIDE SEQUENCE</scope>
</reference>
<evidence type="ECO:0000313" key="5">
    <source>
        <dbReference type="Proteomes" id="UP000663870"/>
    </source>
</evidence>
<proteinExistence type="predicted"/>
<dbReference type="EMBL" id="CAJNOL010009288">
    <property type="protein sequence ID" value="CAF1642346.1"/>
    <property type="molecule type" value="Genomic_DNA"/>
</dbReference>
<dbReference type="Proteomes" id="UP000663870">
    <property type="component" value="Unassembled WGS sequence"/>
</dbReference>
<comment type="caution">
    <text evidence="2">The sequence shown here is derived from an EMBL/GenBank/DDBJ whole genome shotgun (WGS) entry which is preliminary data.</text>
</comment>
<keyword evidence="5" id="KW-1185">Reference proteome</keyword>
<protein>
    <recommendedName>
        <fullName evidence="1">Dienelactone hydrolase domain-containing protein</fullName>
    </recommendedName>
</protein>
<dbReference type="InterPro" id="IPR029058">
    <property type="entry name" value="AB_hydrolase_fold"/>
</dbReference>
<accession>A0A815QE90</accession>
<dbReference type="InterPro" id="IPR002925">
    <property type="entry name" value="Dienelactn_hydro"/>
</dbReference>
<dbReference type="GO" id="GO:0016787">
    <property type="term" value="F:hydrolase activity"/>
    <property type="evidence" value="ECO:0007669"/>
    <property type="project" value="InterPro"/>
</dbReference>
<evidence type="ECO:0000259" key="1">
    <source>
        <dbReference type="Pfam" id="PF01738"/>
    </source>
</evidence>